<accession>C0FR38</accession>
<feature type="transmembrane region" description="Helical" evidence="1">
    <location>
        <begin position="79"/>
        <end position="98"/>
    </location>
</feature>
<dbReference type="Proteomes" id="UP000003561">
    <property type="component" value="Unassembled WGS sequence"/>
</dbReference>
<keyword evidence="1" id="KW-0472">Membrane</keyword>
<evidence type="ECO:0000256" key="1">
    <source>
        <dbReference type="SAM" id="Phobius"/>
    </source>
</evidence>
<reference evidence="2 3" key="2">
    <citation type="submission" date="2009-03" db="EMBL/GenBank/DDBJ databases">
        <title>Draft genome sequence of Roseburia inulinivorans (DSM 16841).</title>
        <authorList>
            <person name="Sudarsanam P."/>
            <person name="Ley R."/>
            <person name="Guruge J."/>
            <person name="Turnbaugh P.J."/>
            <person name="Mahowald M."/>
            <person name="Liep D."/>
            <person name="Gordon J."/>
        </authorList>
    </citation>
    <scope>NUCLEOTIDE SEQUENCE [LARGE SCALE GENOMIC DNA]</scope>
    <source>
        <strain evidence="2 3">DSM 16841</strain>
    </source>
</reference>
<feature type="transmembrane region" description="Helical" evidence="1">
    <location>
        <begin position="45"/>
        <end position="67"/>
    </location>
</feature>
<comment type="caution">
    <text evidence="2">The sequence shown here is derived from an EMBL/GenBank/DDBJ whole genome shotgun (WGS) entry which is preliminary data.</text>
</comment>
<dbReference type="AlphaFoldDB" id="C0FR38"/>
<organism evidence="2 3">
    <name type="scientific">Roseburia inulinivorans DSM 16841</name>
    <dbReference type="NCBI Taxonomy" id="622312"/>
    <lineage>
        <taxon>Bacteria</taxon>
        <taxon>Bacillati</taxon>
        <taxon>Bacillota</taxon>
        <taxon>Clostridia</taxon>
        <taxon>Lachnospirales</taxon>
        <taxon>Lachnospiraceae</taxon>
        <taxon>Roseburia</taxon>
    </lineage>
</organism>
<evidence type="ECO:0000313" key="3">
    <source>
        <dbReference type="Proteomes" id="UP000003561"/>
    </source>
</evidence>
<sequence length="107" mass="12736">MGSRFCLFFRCYSLPLPVKFIKRSTIEYFLLVITNVLFLTEPVKALIYTDIPFCLFIFLLNTPCCIYTDTFLNIRYIPFRIIIISSRFLFNICFFPSFSDIQLSLRQ</sequence>
<evidence type="ECO:0000313" key="2">
    <source>
        <dbReference type="EMBL" id="EEG94900.1"/>
    </source>
</evidence>
<dbReference type="EMBL" id="ACFY01000052">
    <property type="protein sequence ID" value="EEG94900.1"/>
    <property type="molecule type" value="Genomic_DNA"/>
</dbReference>
<reference evidence="2 3" key="1">
    <citation type="submission" date="2009-02" db="EMBL/GenBank/DDBJ databases">
        <authorList>
            <person name="Fulton L."/>
            <person name="Clifton S."/>
            <person name="Fulton B."/>
            <person name="Xu J."/>
            <person name="Minx P."/>
            <person name="Pepin K.H."/>
            <person name="Johnson M."/>
            <person name="Bhonagiri V."/>
            <person name="Nash W.E."/>
            <person name="Mardis E.R."/>
            <person name="Wilson R.K."/>
        </authorList>
    </citation>
    <scope>NUCLEOTIDE SEQUENCE [LARGE SCALE GENOMIC DNA]</scope>
    <source>
        <strain evidence="2 3">DSM 16841</strain>
    </source>
</reference>
<keyword evidence="1" id="KW-1133">Transmembrane helix</keyword>
<name>C0FR38_9FIRM</name>
<proteinExistence type="predicted"/>
<protein>
    <submittedName>
        <fullName evidence="2">Uncharacterized protein</fullName>
    </submittedName>
</protein>
<gene>
    <name evidence="2" type="ORF">ROSEINA2194_01192</name>
</gene>
<keyword evidence="1" id="KW-0812">Transmembrane</keyword>